<reference evidence="1 2" key="1">
    <citation type="submission" date="2019-07" db="EMBL/GenBank/DDBJ databases">
        <title>Whole genome shotgun sequence of Skermanella aerolata NBRC 106429.</title>
        <authorList>
            <person name="Hosoyama A."/>
            <person name="Uohara A."/>
            <person name="Ohji S."/>
            <person name="Ichikawa N."/>
        </authorList>
    </citation>
    <scope>NUCLEOTIDE SEQUENCE [LARGE SCALE GENOMIC DNA]</scope>
    <source>
        <strain evidence="1 2">NBRC 106429</strain>
    </source>
</reference>
<dbReference type="AlphaFoldDB" id="A0A512E0P5"/>
<organism evidence="1 2">
    <name type="scientific">Skermanella aerolata</name>
    <dbReference type="NCBI Taxonomy" id="393310"/>
    <lineage>
        <taxon>Bacteria</taxon>
        <taxon>Pseudomonadati</taxon>
        <taxon>Pseudomonadota</taxon>
        <taxon>Alphaproteobacteria</taxon>
        <taxon>Rhodospirillales</taxon>
        <taxon>Azospirillaceae</taxon>
        <taxon>Skermanella</taxon>
    </lineage>
</organism>
<accession>A0A512E0P5</accession>
<gene>
    <name evidence="1" type="ORF">SAE02_61580</name>
</gene>
<proteinExistence type="predicted"/>
<dbReference type="EMBL" id="BJYZ01000034">
    <property type="protein sequence ID" value="GEO42010.1"/>
    <property type="molecule type" value="Genomic_DNA"/>
</dbReference>
<comment type="caution">
    <text evidence="1">The sequence shown here is derived from an EMBL/GenBank/DDBJ whole genome shotgun (WGS) entry which is preliminary data.</text>
</comment>
<evidence type="ECO:0000313" key="2">
    <source>
        <dbReference type="Proteomes" id="UP000321523"/>
    </source>
</evidence>
<evidence type="ECO:0000313" key="1">
    <source>
        <dbReference type="EMBL" id="GEO42010.1"/>
    </source>
</evidence>
<dbReference type="Proteomes" id="UP000321523">
    <property type="component" value="Unassembled WGS sequence"/>
</dbReference>
<sequence length="109" mass="12708">MELFRPYAHLSRSDLSPVFDELDTDWPDTRVPTTEGEAVLFGMQRQRSRMGRLMARMYLIEHACERWVEKLLERGILRQGEVRSGGELDRIAAALERFLRTLKSRNVGD</sequence>
<name>A0A512E0P5_9PROT</name>
<dbReference type="RefSeq" id="WP_044434728.1">
    <property type="nucleotide sequence ID" value="NZ_BJYZ01000034.1"/>
</dbReference>
<keyword evidence="2" id="KW-1185">Reference proteome</keyword>
<protein>
    <submittedName>
        <fullName evidence="1">Uncharacterized protein</fullName>
    </submittedName>
</protein>